<reference evidence="2 3" key="1">
    <citation type="submission" date="2017-03" db="EMBL/GenBank/DDBJ databases">
        <title>Genomes of endolithic fungi from Antarctica.</title>
        <authorList>
            <person name="Coleine C."/>
            <person name="Masonjones S."/>
            <person name="Stajich J.E."/>
        </authorList>
    </citation>
    <scope>NUCLEOTIDE SEQUENCE [LARGE SCALE GENOMIC DNA]</scope>
    <source>
        <strain evidence="2 3">CCFEE 5187</strain>
    </source>
</reference>
<feature type="compositionally biased region" description="Low complexity" evidence="1">
    <location>
        <begin position="1"/>
        <end position="13"/>
    </location>
</feature>
<feature type="non-terminal residue" evidence="2">
    <location>
        <position position="1"/>
    </location>
</feature>
<evidence type="ECO:0000313" key="2">
    <source>
        <dbReference type="EMBL" id="TKA56085.1"/>
    </source>
</evidence>
<feature type="compositionally biased region" description="Polar residues" evidence="1">
    <location>
        <begin position="14"/>
        <end position="23"/>
    </location>
</feature>
<feature type="region of interest" description="Disordered" evidence="1">
    <location>
        <begin position="1"/>
        <end position="71"/>
    </location>
</feature>
<dbReference type="EMBL" id="NAJN01002197">
    <property type="protein sequence ID" value="TKA56085.1"/>
    <property type="molecule type" value="Genomic_DNA"/>
</dbReference>
<keyword evidence="3" id="KW-1185">Reference proteome</keyword>
<evidence type="ECO:0000313" key="3">
    <source>
        <dbReference type="Proteomes" id="UP000308768"/>
    </source>
</evidence>
<protein>
    <submittedName>
        <fullName evidence="2">Uncharacterized protein</fullName>
    </submittedName>
</protein>
<sequence length="71" mass="7265">AQKAAANANATTAPSMRSYPSDTTQRHAPPSFRSNAVSPAPSTRGVQAPVRGNGNANAGGGMWQRGAGYEH</sequence>
<dbReference type="AlphaFoldDB" id="A0A4U0W4C8"/>
<accession>A0A4U0W4C8</accession>
<gene>
    <name evidence="2" type="ORF">B0A49_11136</name>
</gene>
<feature type="compositionally biased region" description="Polar residues" evidence="1">
    <location>
        <begin position="32"/>
        <end position="45"/>
    </location>
</feature>
<proteinExistence type="predicted"/>
<organism evidence="2 3">
    <name type="scientific">Cryomyces minteri</name>
    <dbReference type="NCBI Taxonomy" id="331657"/>
    <lineage>
        <taxon>Eukaryota</taxon>
        <taxon>Fungi</taxon>
        <taxon>Dikarya</taxon>
        <taxon>Ascomycota</taxon>
        <taxon>Pezizomycotina</taxon>
        <taxon>Dothideomycetes</taxon>
        <taxon>Dothideomycetes incertae sedis</taxon>
        <taxon>Cryomyces</taxon>
    </lineage>
</organism>
<name>A0A4U0W4C8_9PEZI</name>
<comment type="caution">
    <text evidence="2">The sequence shown here is derived from an EMBL/GenBank/DDBJ whole genome shotgun (WGS) entry which is preliminary data.</text>
</comment>
<dbReference type="Proteomes" id="UP000308768">
    <property type="component" value="Unassembled WGS sequence"/>
</dbReference>
<evidence type="ECO:0000256" key="1">
    <source>
        <dbReference type="SAM" id="MobiDB-lite"/>
    </source>
</evidence>